<comment type="caution">
    <text evidence="2">The sequence shown here is derived from an EMBL/GenBank/DDBJ whole genome shotgun (WGS) entry which is preliminary data.</text>
</comment>
<protein>
    <recommendedName>
        <fullName evidence="4">ABC transmembrane type-1 domain-containing protein</fullName>
    </recommendedName>
</protein>
<keyword evidence="3" id="KW-1185">Reference proteome</keyword>
<dbReference type="Proteomes" id="UP001166191">
    <property type="component" value="Unassembled WGS sequence"/>
</dbReference>
<reference evidence="2" key="1">
    <citation type="submission" date="2021-06" db="EMBL/GenBank/DDBJ databases">
        <title>Paracoccus bacterium XHP0099 sp. nov., isolated from the surface waters of the Yellow Sea.</title>
        <authorList>
            <person name="Xue H."/>
            <person name="Zhang D."/>
        </authorList>
    </citation>
    <scope>NUCLEOTIDE SEQUENCE</scope>
    <source>
        <strain evidence="2">XHP0099</strain>
    </source>
</reference>
<organism evidence="2 3">
    <name type="scientific">Paracoccus marinaquae</name>
    <dbReference type="NCBI Taxonomy" id="2841926"/>
    <lineage>
        <taxon>Bacteria</taxon>
        <taxon>Pseudomonadati</taxon>
        <taxon>Pseudomonadota</taxon>
        <taxon>Alphaproteobacteria</taxon>
        <taxon>Rhodobacterales</taxon>
        <taxon>Paracoccaceae</taxon>
        <taxon>Paracoccus</taxon>
    </lineage>
</organism>
<feature type="transmembrane region" description="Helical" evidence="1">
    <location>
        <begin position="89"/>
        <end position="111"/>
    </location>
</feature>
<accession>A0ABS6AL11</accession>
<evidence type="ECO:0000256" key="1">
    <source>
        <dbReference type="SAM" id="Phobius"/>
    </source>
</evidence>
<gene>
    <name evidence="2" type="ORF">KNW02_08265</name>
</gene>
<keyword evidence="1" id="KW-0472">Membrane</keyword>
<feature type="transmembrane region" description="Helical" evidence="1">
    <location>
        <begin position="59"/>
        <end position="77"/>
    </location>
</feature>
<evidence type="ECO:0000313" key="3">
    <source>
        <dbReference type="Proteomes" id="UP001166191"/>
    </source>
</evidence>
<name>A0ABS6AL11_9RHOB</name>
<proteinExistence type="predicted"/>
<keyword evidence="1" id="KW-0812">Transmembrane</keyword>
<feature type="transmembrane region" description="Helical" evidence="1">
    <location>
        <begin position="21"/>
        <end position="47"/>
    </location>
</feature>
<evidence type="ECO:0008006" key="4">
    <source>
        <dbReference type="Google" id="ProtNLM"/>
    </source>
</evidence>
<feature type="transmembrane region" description="Helical" evidence="1">
    <location>
        <begin position="132"/>
        <end position="154"/>
    </location>
</feature>
<dbReference type="RefSeq" id="WP_216032793.1">
    <property type="nucleotide sequence ID" value="NZ_JAHKNG010000011.1"/>
</dbReference>
<sequence>MAGAAMIEQVLAQSRYLGGGFAINLLISILAMAIGTVLGAVLGAIRFHRLTGLSAAARLATNLCRNVPSFVLLFYMASMLPAEIEVNGAIVVVPLWIKATLALIFPVAGFASDQSLGYLRQRHAQIGGAAETFAVAWMQYFLIVIMASATASVIGADEIVGRANNLISRVDDPYFMLVVYLYVSVWFLAVGMIFSGLLKVTMRRRVEKA</sequence>
<evidence type="ECO:0000313" key="2">
    <source>
        <dbReference type="EMBL" id="MBU3030111.1"/>
    </source>
</evidence>
<dbReference type="EMBL" id="JAHKNG010000011">
    <property type="protein sequence ID" value="MBU3030111.1"/>
    <property type="molecule type" value="Genomic_DNA"/>
</dbReference>
<keyword evidence="1" id="KW-1133">Transmembrane helix</keyword>
<feature type="transmembrane region" description="Helical" evidence="1">
    <location>
        <begin position="174"/>
        <end position="198"/>
    </location>
</feature>